<keyword evidence="1" id="KW-0812">Transmembrane</keyword>
<keyword evidence="1" id="KW-0472">Membrane</keyword>
<evidence type="ECO:0000313" key="3">
    <source>
        <dbReference type="Proteomes" id="UP000654075"/>
    </source>
</evidence>
<dbReference type="Proteomes" id="UP000654075">
    <property type="component" value="Unassembled WGS sequence"/>
</dbReference>
<organism evidence="2 3">
    <name type="scientific">Polarella glacialis</name>
    <name type="common">Dinoflagellate</name>
    <dbReference type="NCBI Taxonomy" id="89957"/>
    <lineage>
        <taxon>Eukaryota</taxon>
        <taxon>Sar</taxon>
        <taxon>Alveolata</taxon>
        <taxon>Dinophyceae</taxon>
        <taxon>Suessiales</taxon>
        <taxon>Suessiaceae</taxon>
        <taxon>Polarella</taxon>
    </lineage>
</organism>
<accession>A0A813F4B7</accession>
<keyword evidence="1" id="KW-1133">Transmembrane helix</keyword>
<protein>
    <submittedName>
        <fullName evidence="2">Uncharacterized protein</fullName>
    </submittedName>
</protein>
<dbReference type="AlphaFoldDB" id="A0A813F4B7"/>
<dbReference type="EMBL" id="CAJNNV010024242">
    <property type="protein sequence ID" value="CAE8609112.1"/>
    <property type="molecule type" value="Genomic_DNA"/>
</dbReference>
<reference evidence="2" key="1">
    <citation type="submission" date="2021-02" db="EMBL/GenBank/DDBJ databases">
        <authorList>
            <person name="Dougan E. K."/>
            <person name="Rhodes N."/>
            <person name="Thang M."/>
            <person name="Chan C."/>
        </authorList>
    </citation>
    <scope>NUCLEOTIDE SEQUENCE</scope>
</reference>
<evidence type="ECO:0000256" key="1">
    <source>
        <dbReference type="SAM" id="Phobius"/>
    </source>
</evidence>
<evidence type="ECO:0000313" key="2">
    <source>
        <dbReference type="EMBL" id="CAE8609112.1"/>
    </source>
</evidence>
<keyword evidence="3" id="KW-1185">Reference proteome</keyword>
<feature type="transmembrane region" description="Helical" evidence="1">
    <location>
        <begin position="32"/>
        <end position="51"/>
    </location>
</feature>
<name>A0A813F4B7_POLGL</name>
<sequence>MACSAEPMPQDLDSWPILVNTAGTYGLSSASFNWAVVASLLYYICSLAYIFRFAEDYLIVASSGSGRRRTFQIARIMALFGLLSVPSKWAKAKGGFKTEFVGYLFVWDKLLGGLTDRRASWLAAWAERIADAGSA</sequence>
<proteinExistence type="predicted"/>
<gene>
    <name evidence="2" type="ORF">PGLA1383_LOCUS26939</name>
</gene>
<comment type="caution">
    <text evidence="2">The sequence shown here is derived from an EMBL/GenBank/DDBJ whole genome shotgun (WGS) entry which is preliminary data.</text>
</comment>